<dbReference type="Proteomes" id="UP000176631">
    <property type="component" value="Unassembled WGS sequence"/>
</dbReference>
<dbReference type="EMBL" id="MHCP01000015">
    <property type="protein sequence ID" value="OGY24091.1"/>
    <property type="molecule type" value="Genomic_DNA"/>
</dbReference>
<evidence type="ECO:0000313" key="1">
    <source>
        <dbReference type="EMBL" id="OGY24091.1"/>
    </source>
</evidence>
<reference evidence="1 2" key="1">
    <citation type="journal article" date="2016" name="Nat. Commun.">
        <title>Thousands of microbial genomes shed light on interconnected biogeochemical processes in an aquifer system.</title>
        <authorList>
            <person name="Anantharaman K."/>
            <person name="Brown C.T."/>
            <person name="Hug L.A."/>
            <person name="Sharon I."/>
            <person name="Castelle C.J."/>
            <person name="Probst A.J."/>
            <person name="Thomas B.C."/>
            <person name="Singh A."/>
            <person name="Wilkins M.J."/>
            <person name="Karaoz U."/>
            <person name="Brodie E.L."/>
            <person name="Williams K.H."/>
            <person name="Hubbard S.S."/>
            <person name="Banfield J.F."/>
        </authorList>
    </citation>
    <scope>NUCLEOTIDE SEQUENCE [LARGE SCALE GENOMIC DNA]</scope>
</reference>
<evidence type="ECO:0000313" key="2">
    <source>
        <dbReference type="Proteomes" id="UP000176631"/>
    </source>
</evidence>
<dbReference type="AlphaFoldDB" id="A0A1G1W902"/>
<comment type="caution">
    <text evidence="1">The sequence shown here is derived from an EMBL/GenBank/DDBJ whole genome shotgun (WGS) entry which is preliminary data.</text>
</comment>
<protein>
    <submittedName>
        <fullName evidence="1">Uncharacterized protein</fullName>
    </submittedName>
</protein>
<sequence>MPPAKLTFHLVTSSGAHLLIMPDEDLELRYRLWLLGESDVWELVQSLGQAPTWMERLYYQRCLRARLPTRFCRVSPSGRFGFPNPDNGATFGTFKQGSEILFGREVLPFGAVEGMETWPEKRPFIGCLHLDDLPPIRQPPLVGTGPLTRAPVPDLMEVVKIDSEGRVYTKHWGVFTWQQHSATDPKRLTIPWGLAPEATYLVRCLNREDHFVAFFFLKRVLLVCPVKHHAAFYREGEKINPEELPLLLPDKPTALRLGFGRLLQFGTEWPTRMVEVITQGRPSSWRPHGKLVKKS</sequence>
<gene>
    <name evidence="1" type="ORF">A2172_00925</name>
</gene>
<accession>A0A1G1W902</accession>
<proteinExistence type="predicted"/>
<name>A0A1G1W902_9BACT</name>
<organism evidence="1 2">
    <name type="scientific">Candidatus Woykebacteria bacterium RBG_13_40_15</name>
    <dbReference type="NCBI Taxonomy" id="1802593"/>
    <lineage>
        <taxon>Bacteria</taxon>
        <taxon>Candidatus Woykeibacteriota</taxon>
    </lineage>
</organism>